<organism evidence="2 3">
    <name type="scientific">Neogobius melanostomus</name>
    <name type="common">round goby</name>
    <dbReference type="NCBI Taxonomy" id="47308"/>
    <lineage>
        <taxon>Eukaryota</taxon>
        <taxon>Metazoa</taxon>
        <taxon>Chordata</taxon>
        <taxon>Craniata</taxon>
        <taxon>Vertebrata</taxon>
        <taxon>Euteleostomi</taxon>
        <taxon>Actinopterygii</taxon>
        <taxon>Neopterygii</taxon>
        <taxon>Teleostei</taxon>
        <taxon>Neoteleostei</taxon>
        <taxon>Acanthomorphata</taxon>
        <taxon>Gobiaria</taxon>
        <taxon>Gobiiformes</taxon>
        <taxon>Gobioidei</taxon>
        <taxon>Gobiidae</taxon>
        <taxon>Benthophilinae</taxon>
        <taxon>Neogobiini</taxon>
        <taxon>Neogobius</taxon>
    </lineage>
</organism>
<dbReference type="GO" id="GO:0030674">
    <property type="term" value="F:protein-macromolecule adaptor activity"/>
    <property type="evidence" value="ECO:0007669"/>
    <property type="project" value="TreeGrafter"/>
</dbReference>
<dbReference type="Gene3D" id="2.20.160.10">
    <property type="entry name" value="titin domain like"/>
    <property type="match status" value="1"/>
</dbReference>
<evidence type="ECO:0000313" key="2">
    <source>
        <dbReference type="Ensembl" id="ENSNMLP00000005244.1"/>
    </source>
</evidence>
<dbReference type="Ensembl" id="ENSNMLT00000006024.1">
    <property type="protein sequence ID" value="ENSNMLP00000005244.1"/>
    <property type="gene ID" value="ENSNMLG00000003821.1"/>
</dbReference>
<dbReference type="GO" id="GO:0055008">
    <property type="term" value="P:cardiac muscle tissue morphogenesis"/>
    <property type="evidence" value="ECO:0007669"/>
    <property type="project" value="TreeGrafter"/>
</dbReference>
<dbReference type="InterPro" id="IPR023111">
    <property type="entry name" value="Titin-like_dom_sf"/>
</dbReference>
<evidence type="ECO:0000256" key="1">
    <source>
        <dbReference type="SAM" id="MobiDB-lite"/>
    </source>
</evidence>
<dbReference type="GO" id="GO:0060048">
    <property type="term" value="P:cardiac muscle contraction"/>
    <property type="evidence" value="ECO:0007669"/>
    <property type="project" value="TreeGrafter"/>
</dbReference>
<proteinExistence type="predicted"/>
<dbReference type="GO" id="GO:0055003">
    <property type="term" value="P:cardiac myofibril assembly"/>
    <property type="evidence" value="ECO:0007669"/>
    <property type="project" value="TreeGrafter"/>
</dbReference>
<dbReference type="PANTHER" id="PTHR15143:SF0">
    <property type="entry name" value="TELETHONIN"/>
    <property type="match status" value="1"/>
</dbReference>
<accession>A0A8C6SDC4</accession>
<dbReference type="Proteomes" id="UP000694523">
    <property type="component" value="Unplaced"/>
</dbReference>
<reference evidence="2" key="2">
    <citation type="submission" date="2025-09" db="UniProtKB">
        <authorList>
            <consortium name="Ensembl"/>
        </authorList>
    </citation>
    <scope>IDENTIFICATION</scope>
</reference>
<dbReference type="GO" id="GO:0030241">
    <property type="term" value="P:skeletal muscle myosin thick filament assembly"/>
    <property type="evidence" value="ECO:0007669"/>
    <property type="project" value="TreeGrafter"/>
</dbReference>
<reference evidence="2" key="1">
    <citation type="submission" date="2025-08" db="UniProtKB">
        <authorList>
            <consortium name="Ensembl"/>
        </authorList>
    </citation>
    <scope>IDENTIFICATION</scope>
</reference>
<feature type="region of interest" description="Disordered" evidence="1">
    <location>
        <begin position="90"/>
        <end position="156"/>
    </location>
</feature>
<dbReference type="GO" id="GO:0030240">
    <property type="term" value="P:skeletal muscle thin filament assembly"/>
    <property type="evidence" value="ECO:0007669"/>
    <property type="project" value="TreeGrafter"/>
</dbReference>
<dbReference type="GO" id="GO:0035995">
    <property type="term" value="P:detection of muscle stretch"/>
    <property type="evidence" value="ECO:0007669"/>
    <property type="project" value="TreeGrafter"/>
</dbReference>
<feature type="compositionally biased region" description="Polar residues" evidence="1">
    <location>
        <begin position="107"/>
        <end position="126"/>
    </location>
</feature>
<dbReference type="PANTHER" id="PTHR15143">
    <property type="entry name" value="TELETHONIN"/>
    <property type="match status" value="1"/>
</dbReference>
<dbReference type="GO" id="GO:0030018">
    <property type="term" value="C:Z disc"/>
    <property type="evidence" value="ECO:0007669"/>
    <property type="project" value="TreeGrafter"/>
</dbReference>
<dbReference type="Pfam" id="PF09470">
    <property type="entry name" value="Telethonin"/>
    <property type="match status" value="1"/>
</dbReference>
<dbReference type="AlphaFoldDB" id="A0A8C6SDC4"/>
<dbReference type="GO" id="GO:0048769">
    <property type="term" value="P:sarcomerogenesis"/>
    <property type="evidence" value="ECO:0007669"/>
    <property type="project" value="TreeGrafter"/>
</dbReference>
<evidence type="ECO:0000313" key="3">
    <source>
        <dbReference type="Proteomes" id="UP000694523"/>
    </source>
</evidence>
<dbReference type="GO" id="GO:0070080">
    <property type="term" value="F:titin Z domain binding"/>
    <property type="evidence" value="ECO:0007669"/>
    <property type="project" value="TreeGrafter"/>
</dbReference>
<dbReference type="GO" id="GO:0031432">
    <property type="term" value="F:titin binding"/>
    <property type="evidence" value="ECO:0007669"/>
    <property type="project" value="TreeGrafter"/>
</dbReference>
<feature type="compositionally biased region" description="Basic and acidic residues" evidence="1">
    <location>
        <begin position="147"/>
        <end position="156"/>
    </location>
</feature>
<dbReference type="GO" id="GO:0003009">
    <property type="term" value="P:skeletal muscle contraction"/>
    <property type="evidence" value="ECO:0007669"/>
    <property type="project" value="TreeGrafter"/>
</dbReference>
<protein>
    <submittedName>
        <fullName evidence="2">Uncharacterized protein</fullName>
    </submittedName>
</protein>
<name>A0A8C6SDC4_9GOBI</name>
<dbReference type="InterPro" id="IPR015667">
    <property type="entry name" value="Telethonin"/>
</dbReference>
<sequence>MHCISRGGCYLVNSFSDVLEENHWTKERYQACWISLVLETRPQYRQRMSAKNCIGKERYEQQQVVHFIVERNMNQTLKLSCGNGDTTEHLLPLPWKNRGPAKEENTSESLKQQRIIESNHDTSTGADPTKPIPSNFRAVHLMSSPREVSRKGLKRE</sequence>
<keyword evidence="3" id="KW-1185">Reference proteome</keyword>
<dbReference type="GO" id="GO:0008307">
    <property type="term" value="F:structural constituent of muscle"/>
    <property type="evidence" value="ECO:0007669"/>
    <property type="project" value="TreeGrafter"/>
</dbReference>